<sequence>MGLVALLALAARCGRVDLCSADPFERNVVDEAVLVPQLSLFSDQSWHLSWIRIPEMSKPRLLSITFQWRQLFAEIRTTADPWIMYAHADPLNLVELAQTSVTDGVWPGLSVMGLP</sequence>
<organism evidence="4">
    <name type="scientific">Nippostrongylus brasiliensis</name>
    <name type="common">Rat hookworm</name>
    <dbReference type="NCBI Taxonomy" id="27835"/>
    <lineage>
        <taxon>Eukaryota</taxon>
        <taxon>Metazoa</taxon>
        <taxon>Ecdysozoa</taxon>
        <taxon>Nematoda</taxon>
        <taxon>Chromadorea</taxon>
        <taxon>Rhabditida</taxon>
        <taxon>Rhabditina</taxon>
        <taxon>Rhabditomorpha</taxon>
        <taxon>Strongyloidea</taxon>
        <taxon>Heligmosomidae</taxon>
        <taxon>Nippostrongylus</taxon>
    </lineage>
</organism>
<evidence type="ECO:0000313" key="4">
    <source>
        <dbReference type="WBParaSite" id="NBR_0000917901-mRNA-1"/>
    </source>
</evidence>
<proteinExistence type="predicted"/>
<feature type="chain" id="PRO_5043125076" evidence="1">
    <location>
        <begin position="22"/>
        <end position="115"/>
    </location>
</feature>
<name>A0A0N4Y0T4_NIPBR</name>
<protein>
    <submittedName>
        <fullName evidence="4">Hydrolase</fullName>
    </submittedName>
</protein>
<feature type="signal peptide" evidence="1">
    <location>
        <begin position="1"/>
        <end position="21"/>
    </location>
</feature>
<dbReference type="Proteomes" id="UP000271162">
    <property type="component" value="Unassembled WGS sequence"/>
</dbReference>
<evidence type="ECO:0000256" key="1">
    <source>
        <dbReference type="SAM" id="SignalP"/>
    </source>
</evidence>
<reference evidence="4" key="1">
    <citation type="submission" date="2017-02" db="UniProtKB">
        <authorList>
            <consortium name="WormBaseParasite"/>
        </authorList>
    </citation>
    <scope>IDENTIFICATION</scope>
</reference>
<evidence type="ECO:0000313" key="3">
    <source>
        <dbReference type="Proteomes" id="UP000271162"/>
    </source>
</evidence>
<dbReference type="WBParaSite" id="NBR_0000917901-mRNA-1">
    <property type="protein sequence ID" value="NBR_0000917901-mRNA-1"/>
    <property type="gene ID" value="NBR_0000917901"/>
</dbReference>
<dbReference type="AlphaFoldDB" id="A0A0N4Y0T4"/>
<keyword evidence="3" id="KW-1185">Reference proteome</keyword>
<accession>A0A0N4Y0T4</accession>
<keyword evidence="1" id="KW-0732">Signal</keyword>
<gene>
    <name evidence="2" type="ORF">NBR_LOCUS9180</name>
</gene>
<evidence type="ECO:0000313" key="2">
    <source>
        <dbReference type="EMBL" id="VDL72769.1"/>
    </source>
</evidence>
<reference evidence="2 3" key="2">
    <citation type="submission" date="2018-11" db="EMBL/GenBank/DDBJ databases">
        <authorList>
            <consortium name="Pathogen Informatics"/>
        </authorList>
    </citation>
    <scope>NUCLEOTIDE SEQUENCE [LARGE SCALE GENOMIC DNA]</scope>
</reference>
<dbReference type="EMBL" id="UYSL01020103">
    <property type="protein sequence ID" value="VDL72769.1"/>
    <property type="molecule type" value="Genomic_DNA"/>
</dbReference>